<organism evidence="11 12">
    <name type="scientific">Pectinatus haikarae</name>
    <dbReference type="NCBI Taxonomy" id="349096"/>
    <lineage>
        <taxon>Bacteria</taxon>
        <taxon>Bacillati</taxon>
        <taxon>Bacillota</taxon>
        <taxon>Negativicutes</taxon>
        <taxon>Selenomonadales</taxon>
        <taxon>Selenomonadaceae</taxon>
        <taxon>Pectinatus</taxon>
    </lineage>
</organism>
<comment type="cofactor">
    <cofactor evidence="1 10">
        <name>Zn(2+)</name>
        <dbReference type="ChEBI" id="CHEBI:29105"/>
    </cofactor>
</comment>
<dbReference type="SUPFAM" id="SSF53187">
    <property type="entry name" value="Zn-dependent exopeptidases"/>
    <property type="match status" value="1"/>
</dbReference>
<dbReference type="PANTHER" id="PTHR28570:SF2">
    <property type="entry name" value="M18 FAMILY AMINOPEPTIDASE 1-RELATED"/>
    <property type="match status" value="1"/>
</dbReference>
<evidence type="ECO:0000256" key="3">
    <source>
        <dbReference type="ARBA" id="ARBA00022438"/>
    </source>
</evidence>
<reference evidence="11 12" key="1">
    <citation type="submission" date="2023-07" db="EMBL/GenBank/DDBJ databases">
        <title>Genomic Encyclopedia of Type Strains, Phase IV (KMG-IV): sequencing the most valuable type-strain genomes for metagenomic binning, comparative biology and taxonomic classification.</title>
        <authorList>
            <person name="Goeker M."/>
        </authorList>
    </citation>
    <scope>NUCLEOTIDE SEQUENCE [LARGE SCALE GENOMIC DNA]</scope>
    <source>
        <strain evidence="11 12">DSM 16980</strain>
    </source>
</reference>
<sequence>MAKTENKKESKKSIWEKYNKKEKKDMQVLCDDYRSFLTAGKTERECVKEIIRQAEQKGYRDLNTVIINREVLKPGDKIYSVCMKKSVVMFNIGTEPLENGLTILGAHIDSPRLDVKQNPLYEEGGLAYLDTHYYGGIKKYQWVTLPLAIHGVVVKKDKTVIDIVIGEKEDDPVFCVTDLLIHLAQEQMTKKASEVITGESLDLLFGSLPLKGEEKDSVKANILDILKTAYAIEEDDLLSAELEIVPAGGARELGIDRSMIISYGQDDRVCAYTSLAAMLETETVAKTACCLLVDKEEIGSVGATGMQSKFFENALAELMNALGVYNDLNMRRCLSNSKMLSSDVTSGYDALYASSFDKKNIAYLGKGMAFNKFTGSRGKSGSNDANAEYLGEIRAMMDKHKVNIQFSELGRVDLGGGGTIAYIMALYGMQVIDSGVAVLNMHAPWEVTSKIDIYETKKGYSAFLAEA</sequence>
<evidence type="ECO:0000256" key="5">
    <source>
        <dbReference type="ARBA" id="ARBA00022723"/>
    </source>
</evidence>
<dbReference type="EMBL" id="JAUSUE010000016">
    <property type="protein sequence ID" value="MDQ0204462.1"/>
    <property type="molecule type" value="Genomic_DNA"/>
</dbReference>
<dbReference type="EC" id="3.4.11.-" evidence="10"/>
<evidence type="ECO:0000256" key="1">
    <source>
        <dbReference type="ARBA" id="ARBA00001947"/>
    </source>
</evidence>
<evidence type="ECO:0000256" key="6">
    <source>
        <dbReference type="ARBA" id="ARBA00022801"/>
    </source>
</evidence>
<evidence type="ECO:0000313" key="12">
    <source>
        <dbReference type="Proteomes" id="UP001239167"/>
    </source>
</evidence>
<keyword evidence="12" id="KW-1185">Reference proteome</keyword>
<dbReference type="GO" id="GO:0004177">
    <property type="term" value="F:aminopeptidase activity"/>
    <property type="evidence" value="ECO:0007669"/>
    <property type="project" value="UniProtKB-KW"/>
</dbReference>
<accession>A0ABT9YB66</accession>
<dbReference type="PRINTS" id="PR00932">
    <property type="entry name" value="AMINO1PTASE"/>
</dbReference>
<evidence type="ECO:0000256" key="10">
    <source>
        <dbReference type="RuleBase" id="RU004387"/>
    </source>
</evidence>
<evidence type="ECO:0000256" key="8">
    <source>
        <dbReference type="ARBA" id="ARBA00023049"/>
    </source>
</evidence>
<dbReference type="Proteomes" id="UP001239167">
    <property type="component" value="Unassembled WGS sequence"/>
</dbReference>
<evidence type="ECO:0000256" key="9">
    <source>
        <dbReference type="RuleBase" id="RU004386"/>
    </source>
</evidence>
<evidence type="ECO:0000256" key="7">
    <source>
        <dbReference type="ARBA" id="ARBA00022833"/>
    </source>
</evidence>
<dbReference type="SUPFAM" id="SSF101821">
    <property type="entry name" value="Aminopeptidase/glucanase lid domain"/>
    <property type="match status" value="1"/>
</dbReference>
<proteinExistence type="inferred from homology"/>
<keyword evidence="8 9" id="KW-0482">Metalloprotease</keyword>
<protein>
    <recommendedName>
        <fullName evidence="10">M18 family aminopeptidase</fullName>
        <ecNumber evidence="10">3.4.11.-</ecNumber>
    </recommendedName>
</protein>
<evidence type="ECO:0000256" key="4">
    <source>
        <dbReference type="ARBA" id="ARBA00022670"/>
    </source>
</evidence>
<dbReference type="InterPro" id="IPR023358">
    <property type="entry name" value="Peptidase_M18_dom2"/>
</dbReference>
<keyword evidence="7 9" id="KW-0862">Zinc</keyword>
<dbReference type="Gene3D" id="2.30.250.10">
    <property type="entry name" value="Aminopeptidase i, Domain 2"/>
    <property type="match status" value="1"/>
</dbReference>
<comment type="similarity">
    <text evidence="2 9">Belongs to the peptidase M18 family.</text>
</comment>
<gene>
    <name evidence="11" type="ORF">J2S01_002190</name>
</gene>
<dbReference type="RefSeq" id="WP_196603944.1">
    <property type="nucleotide sequence ID" value="NZ_CP116940.1"/>
</dbReference>
<dbReference type="Gene3D" id="3.40.630.10">
    <property type="entry name" value="Zn peptidases"/>
    <property type="match status" value="1"/>
</dbReference>
<evidence type="ECO:0000256" key="2">
    <source>
        <dbReference type="ARBA" id="ARBA00008290"/>
    </source>
</evidence>
<keyword evidence="5 9" id="KW-0479">Metal-binding</keyword>
<evidence type="ECO:0000313" key="11">
    <source>
        <dbReference type="EMBL" id="MDQ0204462.1"/>
    </source>
</evidence>
<dbReference type="InterPro" id="IPR001948">
    <property type="entry name" value="Peptidase_M18"/>
</dbReference>
<name>A0ABT9YB66_9FIRM</name>
<keyword evidence="4 9" id="KW-0645">Protease</keyword>
<dbReference type="Pfam" id="PF02127">
    <property type="entry name" value="Peptidase_M18"/>
    <property type="match status" value="1"/>
</dbReference>
<keyword evidence="6 9" id="KW-0378">Hydrolase</keyword>
<keyword evidence="3 9" id="KW-0031">Aminopeptidase</keyword>
<dbReference type="NCBIfam" id="NF002600">
    <property type="entry name" value="PRK02256.1"/>
    <property type="match status" value="1"/>
</dbReference>
<comment type="caution">
    <text evidence="11">The sequence shown here is derived from an EMBL/GenBank/DDBJ whole genome shotgun (WGS) entry which is preliminary data.</text>
</comment>
<dbReference type="PANTHER" id="PTHR28570">
    <property type="entry name" value="ASPARTYL AMINOPEPTIDASE"/>
    <property type="match status" value="1"/>
</dbReference>